<keyword evidence="2" id="KW-0732">Signal</keyword>
<reference evidence="4 5" key="1">
    <citation type="submission" date="2023-08" db="EMBL/GenBank/DDBJ databases">
        <title>Nocardioides seae sp. nov., a bacterium isolated from a soil.</title>
        <authorList>
            <person name="Wang X."/>
        </authorList>
    </citation>
    <scope>NUCLEOTIDE SEQUENCE [LARGE SCALE GENOMIC DNA]</scope>
    <source>
        <strain evidence="4 5">YZH12</strain>
    </source>
</reference>
<evidence type="ECO:0000256" key="1">
    <source>
        <dbReference type="SAM" id="MobiDB-lite"/>
    </source>
</evidence>
<evidence type="ECO:0000256" key="2">
    <source>
        <dbReference type="SAM" id="SignalP"/>
    </source>
</evidence>
<proteinExistence type="predicted"/>
<accession>A0ABU3PSU7</accession>
<feature type="region of interest" description="Disordered" evidence="1">
    <location>
        <begin position="29"/>
        <end position="95"/>
    </location>
</feature>
<sequence>MASLSPARRWFAVVATASTLALTTACGVGQSDDADTGSSADDSSQDAGSGGDGGSGTSEGSGTFTAGTYDAEGGYTSPGGEQSVTVEATIAEDGTIEEIEVTPGATDPTSERYQGQFADGIADEVVGQPIDGLDVSVVSGSSLTSGGFNAAIEDIIAEAQA</sequence>
<keyword evidence="5" id="KW-1185">Reference proteome</keyword>
<name>A0ABU3PSU7_9ACTN</name>
<protein>
    <submittedName>
        <fullName evidence="4">FMN-binding protein</fullName>
    </submittedName>
</protein>
<evidence type="ECO:0000313" key="5">
    <source>
        <dbReference type="Proteomes" id="UP001268542"/>
    </source>
</evidence>
<feature type="domain" description="FMN-binding" evidence="3">
    <location>
        <begin position="80"/>
        <end position="159"/>
    </location>
</feature>
<feature type="signal peptide" evidence="2">
    <location>
        <begin position="1"/>
        <end position="17"/>
    </location>
</feature>
<evidence type="ECO:0000259" key="3">
    <source>
        <dbReference type="SMART" id="SM00900"/>
    </source>
</evidence>
<evidence type="ECO:0000313" key="4">
    <source>
        <dbReference type="EMBL" id="MDT9591966.1"/>
    </source>
</evidence>
<gene>
    <name evidence="4" type="ORF">RDV89_02740</name>
</gene>
<dbReference type="RefSeq" id="WP_315731092.1">
    <property type="nucleotide sequence ID" value="NZ_JAVYII010000001.1"/>
</dbReference>
<dbReference type="Pfam" id="PF04205">
    <property type="entry name" value="FMN_bind"/>
    <property type="match status" value="1"/>
</dbReference>
<dbReference type="EMBL" id="JAVYII010000001">
    <property type="protein sequence ID" value="MDT9591966.1"/>
    <property type="molecule type" value="Genomic_DNA"/>
</dbReference>
<dbReference type="Proteomes" id="UP001268542">
    <property type="component" value="Unassembled WGS sequence"/>
</dbReference>
<comment type="caution">
    <text evidence="4">The sequence shown here is derived from an EMBL/GenBank/DDBJ whole genome shotgun (WGS) entry which is preliminary data.</text>
</comment>
<feature type="compositionally biased region" description="Low complexity" evidence="1">
    <location>
        <begin position="29"/>
        <end position="47"/>
    </location>
</feature>
<organism evidence="4 5">
    <name type="scientific">Nocardioides imazamoxiresistens</name>
    <dbReference type="NCBI Taxonomy" id="3231893"/>
    <lineage>
        <taxon>Bacteria</taxon>
        <taxon>Bacillati</taxon>
        <taxon>Actinomycetota</taxon>
        <taxon>Actinomycetes</taxon>
        <taxon>Propionibacteriales</taxon>
        <taxon>Nocardioidaceae</taxon>
        <taxon>Nocardioides</taxon>
    </lineage>
</organism>
<feature type="compositionally biased region" description="Gly residues" evidence="1">
    <location>
        <begin position="48"/>
        <end position="59"/>
    </location>
</feature>
<dbReference type="SMART" id="SM00900">
    <property type="entry name" value="FMN_bind"/>
    <property type="match status" value="1"/>
</dbReference>
<dbReference type="InterPro" id="IPR007329">
    <property type="entry name" value="FMN-bd"/>
</dbReference>
<feature type="chain" id="PRO_5046589963" evidence="2">
    <location>
        <begin position="18"/>
        <end position="161"/>
    </location>
</feature>